<comment type="subcellular location">
    <subcellularLocation>
        <location evidence="1 7">Cell outer membrane</location>
        <topology evidence="1 7">Multi-pass membrane protein</topology>
    </subcellularLocation>
</comment>
<keyword evidence="6 7" id="KW-0998">Cell outer membrane</keyword>
<dbReference type="Gene3D" id="2.170.130.10">
    <property type="entry name" value="TonB-dependent receptor, plug domain"/>
    <property type="match status" value="1"/>
</dbReference>
<dbReference type="InterPro" id="IPR012910">
    <property type="entry name" value="Plug_dom"/>
</dbReference>
<dbReference type="Proteomes" id="UP000321436">
    <property type="component" value="Unassembled WGS sequence"/>
</dbReference>
<dbReference type="InterPro" id="IPR023996">
    <property type="entry name" value="TonB-dep_OMP_SusC/RagA"/>
</dbReference>
<proteinExistence type="inferred from homology"/>
<dbReference type="InterPro" id="IPR008969">
    <property type="entry name" value="CarboxyPept-like_regulatory"/>
</dbReference>
<feature type="region of interest" description="Disordered" evidence="8">
    <location>
        <begin position="278"/>
        <end position="298"/>
    </location>
</feature>
<sequence length="1038" mass="112707">MMRLLFSVVLLFLSLPMMAQTRQVKGVVKDSTGSPLIGATVRVQGTGTGTIANEEGRFTLAVPAGTVTLEVSSAGFATRRISVGASDAEVSVVLDPDVQQLEGVVVTALGITRKARSLTYSMQSVSGSDLTTVKNTNVLNSLNGKVAGVQVNRTSGGAGGSVRMVLRGDKSTRNSQPLYVIDGLPIINQIGGPDAGLYNNAPDAGDIMSTLNPDDIESINLLKGASASALYGSQGSNGVVLITTRKGKNGISKIDFSSSMTVDRVNVLPELQHDYQQTTAPTASAPGSDDSWGAKGATQPDKDYVKDFFQTGLTFINSLSFQTGNERSSNYLSYSNTDNKGVLPTSSYKQHTLSFRQSSKLLNDRLIFDGTFMGSLQKAHNRLTPGIYFNPLTGLYLFPRGQNFDDYKQYEYFSPARYLYAQNWWNINYDKDLANGGGWGGQDYQQNPYWTLHRNPADNRNQNVYGAVSLKYLLNDWLVLQTRGNISHFINEYERHMFATTQSTLARANGNLFSSRSTSRSLYGDLLLTGERKIGGDWGIGFTAGTSIQDQQAKTITVAGSPTVPNVFLESALDKANIDIRNTTEGSPTAHRQLQSLFGSLQFNYKEMLFLDLADRHDWSSTLAFTPTEKRGYNYYSVGLSAVLNDIFRLPAAVNLAKLRASYAVVGNDVAANSTYPLYTFTTGGVSNPPASQPAPDSLGLGLKPERNKSIEIGTQWSLLNNRLSVDVTWYKSNIIHQYFSGIDLLIGTSTKGDINAGNIQNTGIEASVSYQVFNNSKFNWTSTVNFSRNKNRIVELFDPAIVKGANAASIYKLKSSGEYTALKLDGSFGDFYGRTFQRDPQGRVVVNSTTHLPVLIDSLFGNPNPKFILGWNNTFSIGNVYIGMLIDGKFGGKVFSITEGYLDQLGVSKRTGEARDNGGTVNIANAVDENGHAWSGTVDAQTYYKHIGGKTPAGAAYIFDATAIRLRELSVAWKLPLKGNAVKDLRLGLIGNNLFFFKREAPFDPEQVAGVNAGGVGIDAFGLPATRSIGMNLKCSF</sequence>
<evidence type="ECO:0000256" key="1">
    <source>
        <dbReference type="ARBA" id="ARBA00004571"/>
    </source>
</evidence>
<feature type="signal peptide" evidence="9">
    <location>
        <begin position="1"/>
        <end position="19"/>
    </location>
</feature>
<dbReference type="OrthoDB" id="9768177at2"/>
<dbReference type="Gene3D" id="2.60.40.1120">
    <property type="entry name" value="Carboxypeptidase-like, regulatory domain"/>
    <property type="match status" value="1"/>
</dbReference>
<comment type="similarity">
    <text evidence="7">Belongs to the TonB-dependent receptor family.</text>
</comment>
<comment type="caution">
    <text evidence="11">The sequence shown here is derived from an EMBL/GenBank/DDBJ whole genome shotgun (WGS) entry which is preliminary data.</text>
</comment>
<protein>
    <submittedName>
        <fullName evidence="11">SusC/RagA family TonB-linked outer membrane protein</fullName>
    </submittedName>
</protein>
<reference evidence="11 12" key="1">
    <citation type="submission" date="2019-07" db="EMBL/GenBank/DDBJ databases">
        <title>Whole genome shotgun sequence of Chitinophaga cymbidii NBRC 109752.</title>
        <authorList>
            <person name="Hosoyama A."/>
            <person name="Uohara A."/>
            <person name="Ohji S."/>
            <person name="Ichikawa N."/>
        </authorList>
    </citation>
    <scope>NUCLEOTIDE SEQUENCE [LARGE SCALE GENOMIC DNA]</scope>
    <source>
        <strain evidence="11 12">NBRC 109752</strain>
    </source>
</reference>
<dbReference type="NCBIfam" id="TIGR04056">
    <property type="entry name" value="OMP_RagA_SusC"/>
    <property type="match status" value="1"/>
</dbReference>
<evidence type="ECO:0000256" key="3">
    <source>
        <dbReference type="ARBA" id="ARBA00022452"/>
    </source>
</evidence>
<dbReference type="GO" id="GO:0009279">
    <property type="term" value="C:cell outer membrane"/>
    <property type="evidence" value="ECO:0007669"/>
    <property type="project" value="UniProtKB-SubCell"/>
</dbReference>
<feature type="domain" description="TonB-dependent receptor plug" evidence="10">
    <location>
        <begin position="115"/>
        <end position="239"/>
    </location>
</feature>
<evidence type="ECO:0000313" key="12">
    <source>
        <dbReference type="Proteomes" id="UP000321436"/>
    </source>
</evidence>
<evidence type="ECO:0000256" key="6">
    <source>
        <dbReference type="ARBA" id="ARBA00023237"/>
    </source>
</evidence>
<evidence type="ECO:0000256" key="2">
    <source>
        <dbReference type="ARBA" id="ARBA00022448"/>
    </source>
</evidence>
<dbReference type="Pfam" id="PF07715">
    <property type="entry name" value="Plug"/>
    <property type="match status" value="1"/>
</dbReference>
<keyword evidence="4 7" id="KW-0812">Transmembrane</keyword>
<dbReference type="SUPFAM" id="SSF49464">
    <property type="entry name" value="Carboxypeptidase regulatory domain-like"/>
    <property type="match status" value="1"/>
</dbReference>
<dbReference type="PROSITE" id="PS52016">
    <property type="entry name" value="TONB_DEPENDENT_REC_3"/>
    <property type="match status" value="1"/>
</dbReference>
<name>A0A512RSF3_9BACT</name>
<accession>A0A512RSF3</accession>
<dbReference type="EMBL" id="BKAU01000007">
    <property type="protein sequence ID" value="GEP98626.1"/>
    <property type="molecule type" value="Genomic_DNA"/>
</dbReference>
<keyword evidence="2 7" id="KW-0813">Transport</keyword>
<organism evidence="11 12">
    <name type="scientific">Chitinophaga cymbidii</name>
    <dbReference type="NCBI Taxonomy" id="1096750"/>
    <lineage>
        <taxon>Bacteria</taxon>
        <taxon>Pseudomonadati</taxon>
        <taxon>Bacteroidota</taxon>
        <taxon>Chitinophagia</taxon>
        <taxon>Chitinophagales</taxon>
        <taxon>Chitinophagaceae</taxon>
        <taxon>Chitinophaga</taxon>
    </lineage>
</organism>
<dbReference type="AlphaFoldDB" id="A0A512RSF3"/>
<keyword evidence="3 7" id="KW-1134">Transmembrane beta strand</keyword>
<evidence type="ECO:0000313" key="11">
    <source>
        <dbReference type="EMBL" id="GEP98626.1"/>
    </source>
</evidence>
<evidence type="ECO:0000256" key="8">
    <source>
        <dbReference type="SAM" id="MobiDB-lite"/>
    </source>
</evidence>
<keyword evidence="12" id="KW-1185">Reference proteome</keyword>
<dbReference type="InterPro" id="IPR023997">
    <property type="entry name" value="TonB-dep_OMP_SusC/RagA_CS"/>
</dbReference>
<dbReference type="SUPFAM" id="SSF56935">
    <property type="entry name" value="Porins"/>
    <property type="match status" value="1"/>
</dbReference>
<evidence type="ECO:0000256" key="9">
    <source>
        <dbReference type="SAM" id="SignalP"/>
    </source>
</evidence>
<dbReference type="Gene3D" id="2.40.170.20">
    <property type="entry name" value="TonB-dependent receptor, beta-barrel domain"/>
    <property type="match status" value="1"/>
</dbReference>
<evidence type="ECO:0000256" key="4">
    <source>
        <dbReference type="ARBA" id="ARBA00022692"/>
    </source>
</evidence>
<dbReference type="NCBIfam" id="TIGR04057">
    <property type="entry name" value="SusC_RagA_signa"/>
    <property type="match status" value="1"/>
</dbReference>
<evidence type="ECO:0000256" key="5">
    <source>
        <dbReference type="ARBA" id="ARBA00023136"/>
    </source>
</evidence>
<dbReference type="InterPro" id="IPR039426">
    <property type="entry name" value="TonB-dep_rcpt-like"/>
</dbReference>
<dbReference type="Pfam" id="PF13715">
    <property type="entry name" value="CarbopepD_reg_2"/>
    <property type="match status" value="1"/>
</dbReference>
<dbReference type="RefSeq" id="WP_146867244.1">
    <property type="nucleotide sequence ID" value="NZ_BKAU01000007.1"/>
</dbReference>
<dbReference type="InterPro" id="IPR037066">
    <property type="entry name" value="Plug_dom_sf"/>
</dbReference>
<dbReference type="InterPro" id="IPR036942">
    <property type="entry name" value="Beta-barrel_TonB_sf"/>
</dbReference>
<feature type="chain" id="PRO_5021827751" evidence="9">
    <location>
        <begin position="20"/>
        <end position="1038"/>
    </location>
</feature>
<keyword evidence="5 7" id="KW-0472">Membrane</keyword>
<evidence type="ECO:0000256" key="7">
    <source>
        <dbReference type="PROSITE-ProRule" id="PRU01360"/>
    </source>
</evidence>
<keyword evidence="9" id="KW-0732">Signal</keyword>
<evidence type="ECO:0000259" key="10">
    <source>
        <dbReference type="Pfam" id="PF07715"/>
    </source>
</evidence>
<gene>
    <name evidence="11" type="ORF">CCY01nite_48860</name>
</gene>